<dbReference type="InterPro" id="IPR009210">
    <property type="entry name" value="ASCC1"/>
</dbReference>
<feature type="region of interest" description="Disordered" evidence="2">
    <location>
        <begin position="84"/>
        <end position="123"/>
    </location>
</feature>
<dbReference type="Pfam" id="PF00013">
    <property type="entry name" value="KH_1"/>
    <property type="match status" value="1"/>
</dbReference>
<dbReference type="EMBL" id="CM026431">
    <property type="protein sequence ID" value="KAG0560188.1"/>
    <property type="molecule type" value="Genomic_DNA"/>
</dbReference>
<dbReference type="GO" id="GO:0006355">
    <property type="term" value="P:regulation of DNA-templated transcription"/>
    <property type="evidence" value="ECO:0007669"/>
    <property type="project" value="TreeGrafter"/>
</dbReference>
<dbReference type="Pfam" id="PF10469">
    <property type="entry name" value="AKAP7_NLS"/>
    <property type="match status" value="1"/>
</dbReference>
<dbReference type="AlphaFoldDB" id="A0A8T0GR70"/>
<dbReference type="GO" id="GO:0003723">
    <property type="term" value="F:RNA binding"/>
    <property type="evidence" value="ECO:0007669"/>
    <property type="project" value="UniProtKB-UniRule"/>
</dbReference>
<dbReference type="InterPro" id="IPR019510">
    <property type="entry name" value="AKAP7-like_phosphoesterase"/>
</dbReference>
<dbReference type="Proteomes" id="UP000822688">
    <property type="component" value="Chromosome 10"/>
</dbReference>
<dbReference type="InterPro" id="IPR004088">
    <property type="entry name" value="KH_dom_type_1"/>
</dbReference>
<keyword evidence="5" id="KW-1185">Reference proteome</keyword>
<reference evidence="4" key="1">
    <citation type="submission" date="2020-06" db="EMBL/GenBank/DDBJ databases">
        <title>WGS assembly of Ceratodon purpureus strain R40.</title>
        <authorList>
            <person name="Carey S.B."/>
            <person name="Jenkins J."/>
            <person name="Shu S."/>
            <person name="Lovell J.T."/>
            <person name="Sreedasyam A."/>
            <person name="Maumus F."/>
            <person name="Tiley G.P."/>
            <person name="Fernandez-Pozo N."/>
            <person name="Barry K."/>
            <person name="Chen C."/>
            <person name="Wang M."/>
            <person name="Lipzen A."/>
            <person name="Daum C."/>
            <person name="Saski C.A."/>
            <person name="Payton A.C."/>
            <person name="Mcbreen J.C."/>
            <person name="Conrad R.E."/>
            <person name="Kollar L.M."/>
            <person name="Olsson S."/>
            <person name="Huttunen S."/>
            <person name="Landis J.B."/>
            <person name="Wickett N.J."/>
            <person name="Johnson M.G."/>
            <person name="Rensing S.A."/>
            <person name="Grimwood J."/>
            <person name="Schmutz J."/>
            <person name="Mcdaniel S.F."/>
        </authorList>
    </citation>
    <scope>NUCLEOTIDE SEQUENCE</scope>
    <source>
        <strain evidence="4">R40</strain>
    </source>
</reference>
<evidence type="ECO:0000259" key="3">
    <source>
        <dbReference type="SMART" id="SM00322"/>
    </source>
</evidence>
<dbReference type="GO" id="GO:0006307">
    <property type="term" value="P:DNA alkylation repair"/>
    <property type="evidence" value="ECO:0007669"/>
    <property type="project" value="InterPro"/>
</dbReference>
<dbReference type="PANTHER" id="PTHR13360:SF1">
    <property type="entry name" value="ACTIVATING SIGNAL COINTEGRATOR 1 COMPLEX SUBUNIT 1"/>
    <property type="match status" value="1"/>
</dbReference>
<evidence type="ECO:0000313" key="5">
    <source>
        <dbReference type="Proteomes" id="UP000822688"/>
    </source>
</evidence>
<feature type="compositionally biased region" description="Polar residues" evidence="2">
    <location>
        <begin position="86"/>
        <end position="97"/>
    </location>
</feature>
<sequence>MSLLSSSTPLLLVRNHSFLLSRFGIIGTTNKLLIDSRWAENQQHLIKSSTVRQFTGQAYSAKEGLALKTFLTLVREGKRKRDVRSFSGTSMAESSPSEGIENLHVTEHESSRGSKSFTPGIWRRKDQRDEAEKLSASVFVDASLLRFLVGKGASTKERIEKDTGVRLKIPLAKDAKTGKQAVILQGDSQEALDEAKNQVHEVIDQAIKSSQLQYSHFVSIPLALHSKLLESVVEFQKSVLESVASSGNDPGKSIHGIDKSIFVKPATFHLTLLMLKLWNEERVQAAADCLQKVMPRVHKALEGSPLRINLKGVDCMQGNPAKAHVLYADVEPDDQALRLIKASQVITEAFTEAGLVMDKDQTQTLKLHATLMNTTQRSGGGPGKRYTKRMPFDATEIVAKYDQYVWGEYNVSEAHLSQRFVYDENGYYHCCSSIPFPETSIHVSTPE</sequence>
<dbReference type="InterPro" id="IPR036612">
    <property type="entry name" value="KH_dom_type_1_sf"/>
</dbReference>
<dbReference type="GO" id="GO:0005634">
    <property type="term" value="C:nucleus"/>
    <property type="evidence" value="ECO:0007669"/>
    <property type="project" value="TreeGrafter"/>
</dbReference>
<dbReference type="PROSITE" id="PS50084">
    <property type="entry name" value="KH_TYPE_1"/>
    <property type="match status" value="1"/>
</dbReference>
<evidence type="ECO:0000256" key="2">
    <source>
        <dbReference type="SAM" id="MobiDB-lite"/>
    </source>
</evidence>
<feature type="domain" description="K Homology" evidence="3">
    <location>
        <begin position="132"/>
        <end position="204"/>
    </location>
</feature>
<name>A0A8T0GR70_CERPU</name>
<dbReference type="PANTHER" id="PTHR13360">
    <property type="entry name" value="ACTIVATING SIGNAL COINTEGRATOR 1 COMPLEX SUBUNIT 1"/>
    <property type="match status" value="1"/>
</dbReference>
<dbReference type="Gene3D" id="3.90.1140.10">
    <property type="entry name" value="Cyclic phosphodiesterase"/>
    <property type="match status" value="1"/>
</dbReference>
<dbReference type="InterPro" id="IPR004087">
    <property type="entry name" value="KH_dom"/>
</dbReference>
<dbReference type="SUPFAM" id="SSF54791">
    <property type="entry name" value="Eukaryotic type KH-domain (KH-domain type I)"/>
    <property type="match status" value="1"/>
</dbReference>
<evidence type="ECO:0000256" key="1">
    <source>
        <dbReference type="PROSITE-ProRule" id="PRU00117"/>
    </source>
</evidence>
<comment type="caution">
    <text evidence="4">The sequence shown here is derived from an EMBL/GenBank/DDBJ whole genome shotgun (WGS) entry which is preliminary data.</text>
</comment>
<gene>
    <name evidence="4" type="ORF">KC19_10G160600</name>
</gene>
<dbReference type="SUPFAM" id="SSF55144">
    <property type="entry name" value="LigT-like"/>
    <property type="match status" value="1"/>
</dbReference>
<dbReference type="CDD" id="cd00105">
    <property type="entry name" value="KH-I"/>
    <property type="match status" value="1"/>
</dbReference>
<organism evidence="4 5">
    <name type="scientific">Ceratodon purpureus</name>
    <name type="common">Fire moss</name>
    <name type="synonym">Dicranum purpureum</name>
    <dbReference type="NCBI Taxonomy" id="3225"/>
    <lineage>
        <taxon>Eukaryota</taxon>
        <taxon>Viridiplantae</taxon>
        <taxon>Streptophyta</taxon>
        <taxon>Embryophyta</taxon>
        <taxon>Bryophyta</taxon>
        <taxon>Bryophytina</taxon>
        <taxon>Bryopsida</taxon>
        <taxon>Dicranidae</taxon>
        <taxon>Pseudoditrichales</taxon>
        <taxon>Ditrichaceae</taxon>
        <taxon>Ceratodon</taxon>
    </lineage>
</organism>
<proteinExistence type="predicted"/>
<accession>A0A8T0GR70</accession>
<dbReference type="Gene3D" id="3.30.1370.10">
    <property type="entry name" value="K Homology domain, type 1"/>
    <property type="match status" value="1"/>
</dbReference>
<dbReference type="InterPro" id="IPR009097">
    <property type="entry name" value="Cyclic_Pdiesterase"/>
</dbReference>
<dbReference type="SMART" id="SM00322">
    <property type="entry name" value="KH"/>
    <property type="match status" value="1"/>
</dbReference>
<keyword evidence="1" id="KW-0694">RNA-binding</keyword>
<evidence type="ECO:0000313" key="4">
    <source>
        <dbReference type="EMBL" id="KAG0560188.1"/>
    </source>
</evidence>
<protein>
    <recommendedName>
        <fullName evidence="3">K Homology domain-containing protein</fullName>
    </recommendedName>
</protein>